<reference evidence="8" key="1">
    <citation type="submission" date="2021-01" db="EMBL/GenBank/DDBJ databases">
        <title>Adiantum capillus-veneris genome.</title>
        <authorList>
            <person name="Fang Y."/>
            <person name="Liao Q."/>
        </authorList>
    </citation>
    <scope>NUCLEOTIDE SEQUENCE</scope>
    <source>
        <strain evidence="8">H3</strain>
        <tissue evidence="8">Leaf</tissue>
    </source>
</reference>
<dbReference type="PANTHER" id="PTHR48019">
    <property type="entry name" value="SERUM RESPONSE FACTOR HOMOLOG"/>
    <property type="match status" value="1"/>
</dbReference>
<keyword evidence="5" id="KW-0539">Nucleus</keyword>
<dbReference type="SUPFAM" id="SSF55455">
    <property type="entry name" value="SRF-like"/>
    <property type="match status" value="1"/>
</dbReference>
<dbReference type="InterPro" id="IPR050142">
    <property type="entry name" value="MADS-box/MEF2_TF"/>
</dbReference>
<dbReference type="GO" id="GO:0046983">
    <property type="term" value="F:protein dimerization activity"/>
    <property type="evidence" value="ECO:0007669"/>
    <property type="project" value="InterPro"/>
</dbReference>
<sequence length="213" mass="24006">MGRGKIEIRRIENSSSRQVTFAKRRTGLVKKAQELSILCDADVGLIIFSSSGKLFEFTSSSMPKVIERYTRYTAEKEASKQQMEGTQDWNQSMNGLSTQVETLQSTCNFLGGEEIEHLDLQALNNLEKRMNVGLGRVRAQKDRLLLEQLDDLAKKEKRLQVENRDLKAKVDHIHKLLKDSITLPSPSSTAPILAQANRQQSLTSIGHTLLQLI</sequence>
<proteinExistence type="predicted"/>
<evidence type="ECO:0000313" key="9">
    <source>
        <dbReference type="Proteomes" id="UP000886520"/>
    </source>
</evidence>
<dbReference type="PRINTS" id="PR00404">
    <property type="entry name" value="MADSDOMAIN"/>
</dbReference>
<comment type="subcellular location">
    <subcellularLocation>
        <location evidence="1">Nucleus</location>
    </subcellularLocation>
</comment>
<dbReference type="Gene3D" id="3.40.1810.10">
    <property type="entry name" value="Transcription factor, MADS-box"/>
    <property type="match status" value="1"/>
</dbReference>
<dbReference type="CDD" id="cd00265">
    <property type="entry name" value="MADS_MEF2_like"/>
    <property type="match status" value="1"/>
</dbReference>
<dbReference type="GO" id="GO:0005634">
    <property type="term" value="C:nucleus"/>
    <property type="evidence" value="ECO:0007669"/>
    <property type="project" value="UniProtKB-SubCell"/>
</dbReference>
<dbReference type="InterPro" id="IPR033896">
    <property type="entry name" value="MEF2-like_N"/>
</dbReference>
<dbReference type="InterPro" id="IPR036879">
    <property type="entry name" value="TF_MADSbox_sf"/>
</dbReference>
<gene>
    <name evidence="8" type="ORF">GOP47_0008080</name>
</gene>
<feature type="domain" description="MADS-box" evidence="6">
    <location>
        <begin position="1"/>
        <end position="61"/>
    </location>
</feature>
<dbReference type="GO" id="GO:0000977">
    <property type="term" value="F:RNA polymerase II transcription regulatory region sequence-specific DNA binding"/>
    <property type="evidence" value="ECO:0007669"/>
    <property type="project" value="InterPro"/>
</dbReference>
<dbReference type="Pfam" id="PF00319">
    <property type="entry name" value="SRF-TF"/>
    <property type="match status" value="1"/>
</dbReference>
<evidence type="ECO:0000256" key="2">
    <source>
        <dbReference type="ARBA" id="ARBA00023015"/>
    </source>
</evidence>
<dbReference type="Pfam" id="PF01486">
    <property type="entry name" value="K-box"/>
    <property type="match status" value="1"/>
</dbReference>
<dbReference type="PROSITE" id="PS50066">
    <property type="entry name" value="MADS_BOX_2"/>
    <property type="match status" value="1"/>
</dbReference>
<protein>
    <submittedName>
        <fullName evidence="8">Uncharacterized protein</fullName>
    </submittedName>
</protein>
<evidence type="ECO:0000256" key="4">
    <source>
        <dbReference type="ARBA" id="ARBA00023163"/>
    </source>
</evidence>
<evidence type="ECO:0000256" key="5">
    <source>
        <dbReference type="ARBA" id="ARBA00023242"/>
    </source>
</evidence>
<name>A0A9D4ZKB5_ADICA</name>
<dbReference type="Proteomes" id="UP000886520">
    <property type="component" value="Chromosome 8"/>
</dbReference>
<evidence type="ECO:0000256" key="3">
    <source>
        <dbReference type="ARBA" id="ARBA00023125"/>
    </source>
</evidence>
<dbReference type="FunFam" id="3.40.1810.10:FF:000003">
    <property type="entry name" value="MADS-box transcription factor MADS-MC"/>
    <property type="match status" value="1"/>
</dbReference>
<dbReference type="SMART" id="SM00432">
    <property type="entry name" value="MADS"/>
    <property type="match status" value="1"/>
</dbReference>
<dbReference type="PROSITE" id="PS00350">
    <property type="entry name" value="MADS_BOX_1"/>
    <property type="match status" value="1"/>
</dbReference>
<dbReference type="EMBL" id="JABFUD020000008">
    <property type="protein sequence ID" value="KAI5076015.1"/>
    <property type="molecule type" value="Genomic_DNA"/>
</dbReference>
<dbReference type="InterPro" id="IPR002487">
    <property type="entry name" value="TF_Kbox"/>
</dbReference>
<dbReference type="GO" id="GO:0003700">
    <property type="term" value="F:DNA-binding transcription factor activity"/>
    <property type="evidence" value="ECO:0007669"/>
    <property type="project" value="InterPro"/>
</dbReference>
<dbReference type="GO" id="GO:0045944">
    <property type="term" value="P:positive regulation of transcription by RNA polymerase II"/>
    <property type="evidence" value="ECO:0007669"/>
    <property type="project" value="InterPro"/>
</dbReference>
<comment type="caution">
    <text evidence="8">The sequence shown here is derived from an EMBL/GenBank/DDBJ whole genome shotgun (WGS) entry which is preliminary data.</text>
</comment>
<dbReference type="AlphaFoldDB" id="A0A9D4ZKB5"/>
<organism evidence="8 9">
    <name type="scientific">Adiantum capillus-veneris</name>
    <name type="common">Maidenhair fern</name>
    <dbReference type="NCBI Taxonomy" id="13818"/>
    <lineage>
        <taxon>Eukaryota</taxon>
        <taxon>Viridiplantae</taxon>
        <taxon>Streptophyta</taxon>
        <taxon>Embryophyta</taxon>
        <taxon>Tracheophyta</taxon>
        <taxon>Polypodiopsida</taxon>
        <taxon>Polypodiidae</taxon>
        <taxon>Polypodiales</taxon>
        <taxon>Pteridineae</taxon>
        <taxon>Pteridaceae</taxon>
        <taxon>Vittarioideae</taxon>
        <taxon>Adiantum</taxon>
    </lineage>
</organism>
<keyword evidence="2" id="KW-0805">Transcription regulation</keyword>
<keyword evidence="4" id="KW-0804">Transcription</keyword>
<keyword evidence="9" id="KW-1185">Reference proteome</keyword>
<keyword evidence="3" id="KW-0238">DNA-binding</keyword>
<evidence type="ECO:0000259" key="6">
    <source>
        <dbReference type="PROSITE" id="PS50066"/>
    </source>
</evidence>
<dbReference type="PROSITE" id="PS51297">
    <property type="entry name" value="K_BOX"/>
    <property type="match status" value="1"/>
</dbReference>
<dbReference type="OrthoDB" id="1898716at2759"/>
<evidence type="ECO:0000256" key="1">
    <source>
        <dbReference type="ARBA" id="ARBA00004123"/>
    </source>
</evidence>
<accession>A0A9D4ZKB5</accession>
<evidence type="ECO:0000259" key="7">
    <source>
        <dbReference type="PROSITE" id="PS51297"/>
    </source>
</evidence>
<feature type="domain" description="K-box" evidence="7">
    <location>
        <begin position="86"/>
        <end position="176"/>
    </location>
</feature>
<dbReference type="InterPro" id="IPR002100">
    <property type="entry name" value="TF_MADSbox"/>
</dbReference>
<evidence type="ECO:0000313" key="8">
    <source>
        <dbReference type="EMBL" id="KAI5076015.1"/>
    </source>
</evidence>